<evidence type="ECO:0000313" key="3">
    <source>
        <dbReference type="EMBL" id="CAK0877590.1"/>
    </source>
</evidence>
<proteinExistence type="predicted"/>
<feature type="transmembrane region" description="Helical" evidence="1">
    <location>
        <begin position="234"/>
        <end position="255"/>
    </location>
</feature>
<protein>
    <recommendedName>
        <fullName evidence="2">GPR180/TMEM145 transmembrane domain-containing protein</fullName>
    </recommendedName>
</protein>
<keyword evidence="1" id="KW-0812">Transmembrane</keyword>
<keyword evidence="1" id="KW-0472">Membrane</keyword>
<name>A0ABN9VYU2_9DINO</name>
<dbReference type="InterPro" id="IPR047831">
    <property type="entry name" value="GPR180/TMEM145"/>
</dbReference>
<evidence type="ECO:0000256" key="1">
    <source>
        <dbReference type="SAM" id="Phobius"/>
    </source>
</evidence>
<keyword evidence="4" id="KW-1185">Reference proteome</keyword>
<gene>
    <name evidence="3" type="ORF">PCOR1329_LOCUS61609</name>
</gene>
<accession>A0ABN9VYU2</accession>
<reference evidence="3" key="1">
    <citation type="submission" date="2023-10" db="EMBL/GenBank/DDBJ databases">
        <authorList>
            <person name="Chen Y."/>
            <person name="Shah S."/>
            <person name="Dougan E. K."/>
            <person name="Thang M."/>
            <person name="Chan C."/>
        </authorList>
    </citation>
    <scope>NUCLEOTIDE SEQUENCE [LARGE SCALE GENOMIC DNA]</scope>
</reference>
<dbReference type="InterPro" id="IPR019336">
    <property type="entry name" value="GPR180/TMEM145_TM"/>
</dbReference>
<dbReference type="PANTHER" id="PTHR23252:SF24">
    <property type="entry name" value="TRANSMEMBRANE PROTEIN 145"/>
    <property type="match status" value="1"/>
</dbReference>
<comment type="caution">
    <text evidence="3">The sequence shown here is derived from an EMBL/GenBank/DDBJ whole genome shotgun (WGS) entry which is preliminary data.</text>
</comment>
<organism evidence="3 4">
    <name type="scientific">Prorocentrum cordatum</name>
    <dbReference type="NCBI Taxonomy" id="2364126"/>
    <lineage>
        <taxon>Eukaryota</taxon>
        <taxon>Sar</taxon>
        <taxon>Alveolata</taxon>
        <taxon>Dinophyceae</taxon>
        <taxon>Prorocentrales</taxon>
        <taxon>Prorocentraceae</taxon>
        <taxon>Prorocentrum</taxon>
    </lineage>
</organism>
<sequence length="523" mass="58321">MSATAAQHVFQSACVPWMPPSDSETVPACEWVANSPAGGRECTRCGGRKTICSRAHSSSSMGDPIGALWPFLALAVLGPAGADGLLLEGWVPQEEHFHKFLGKFVVDFNTAGTNVAQVETLVHPLGDVKIGAGRFYLAAFDDEEGHWQRIRDSWETTSCPELLKSASWSQTIVMSSNGDWNNTFGVRQRLRPRFWYFALLGCGVETTVPLRYSLHVTNTNFGWQSEVPVDHKDMIIINTLFVIAFFLTTLTTAWAARWREVMRKSPLRDHPYLQLLLCSQVASFASCALWVLHDCLYLRSGMGSMRLGFLATMSATVASSTVFLIVILASTGWAIVTATLPCRRVFLGMVATVGGLSALCELHADTTTTQSSELYAYQSLPGFVALALKVFIFWWFLFQVKSTHEDEWDKRRRRFYRTKCSPFARHFWLYTHLSASSCLTLLLHGTDTGWWRSWTFALGGLVKQLYRGSSLVATARYPWTTPSLLRGLRLRTPPMVILEPTRLSSRALRMTSGAPASLYENAG</sequence>
<keyword evidence="1" id="KW-1133">Transmembrane helix</keyword>
<feature type="transmembrane region" description="Helical" evidence="1">
    <location>
        <begin position="194"/>
        <end position="214"/>
    </location>
</feature>
<feature type="transmembrane region" description="Helical" evidence="1">
    <location>
        <begin position="376"/>
        <end position="398"/>
    </location>
</feature>
<feature type="domain" description="GPR180/TMEM145 transmembrane" evidence="2">
    <location>
        <begin position="250"/>
        <end position="417"/>
    </location>
</feature>
<evidence type="ECO:0000313" key="4">
    <source>
        <dbReference type="Proteomes" id="UP001189429"/>
    </source>
</evidence>
<feature type="transmembrane region" description="Helical" evidence="1">
    <location>
        <begin position="313"/>
        <end position="336"/>
    </location>
</feature>
<dbReference type="Proteomes" id="UP001189429">
    <property type="component" value="Unassembled WGS sequence"/>
</dbReference>
<evidence type="ECO:0000259" key="2">
    <source>
        <dbReference type="Pfam" id="PF10192"/>
    </source>
</evidence>
<dbReference type="EMBL" id="CAUYUJ010017753">
    <property type="protein sequence ID" value="CAK0877590.1"/>
    <property type="molecule type" value="Genomic_DNA"/>
</dbReference>
<feature type="transmembrane region" description="Helical" evidence="1">
    <location>
        <begin position="345"/>
        <end position="364"/>
    </location>
</feature>
<feature type="transmembrane region" description="Helical" evidence="1">
    <location>
        <begin position="275"/>
        <end position="293"/>
    </location>
</feature>
<dbReference type="Pfam" id="PF10192">
    <property type="entry name" value="GPR180-TMEM145_TM"/>
    <property type="match status" value="1"/>
</dbReference>
<dbReference type="PANTHER" id="PTHR23252">
    <property type="entry name" value="INTIMAL THICKNESS RECEPTOR-RELATED"/>
    <property type="match status" value="1"/>
</dbReference>